<protein>
    <submittedName>
        <fullName evidence="1">Uncharacterized protein</fullName>
    </submittedName>
</protein>
<dbReference type="AlphaFoldDB" id="A0A1E2SJ85"/>
<dbReference type="EMBL" id="LNZG01000034">
    <property type="protein sequence ID" value="ODA89819.1"/>
    <property type="molecule type" value="Genomic_DNA"/>
</dbReference>
<reference evidence="2" key="1">
    <citation type="submission" date="2015-11" db="EMBL/GenBank/DDBJ databases">
        <authorList>
            <person name="Wang J."/>
            <person name="Wang L."/>
            <person name="Wang F."/>
            <person name="Cao G."/>
        </authorList>
    </citation>
    <scope>NUCLEOTIDE SEQUENCE [LARGE SCALE GENOMIC DNA]</scope>
    <source>
        <strain evidence="2">gdw1</strain>
    </source>
</reference>
<proteinExistence type="predicted"/>
<dbReference type="Proteomes" id="UP000094426">
    <property type="component" value="Unassembled WGS sequence"/>
</dbReference>
<name>A0A1E2SJ85_LEIXY</name>
<dbReference type="OrthoDB" id="5125409at2"/>
<gene>
    <name evidence="1" type="ORF">ATY41_04010</name>
</gene>
<organism evidence="1 2">
    <name type="scientific">Leifsonia xyli subsp. xyli</name>
    <dbReference type="NCBI Taxonomy" id="59736"/>
    <lineage>
        <taxon>Bacteria</taxon>
        <taxon>Bacillati</taxon>
        <taxon>Actinomycetota</taxon>
        <taxon>Actinomycetes</taxon>
        <taxon>Micrococcales</taxon>
        <taxon>Microbacteriaceae</taxon>
        <taxon>Leifsonia</taxon>
    </lineage>
</organism>
<evidence type="ECO:0000313" key="2">
    <source>
        <dbReference type="Proteomes" id="UP000094426"/>
    </source>
</evidence>
<accession>A0A1E2SJ85</accession>
<evidence type="ECO:0000313" key="1">
    <source>
        <dbReference type="EMBL" id="ODA89819.1"/>
    </source>
</evidence>
<comment type="caution">
    <text evidence="1">The sequence shown here is derived from an EMBL/GenBank/DDBJ whole genome shotgun (WGS) entry which is preliminary data.</text>
</comment>
<dbReference type="RefSeq" id="WP_011185387.1">
    <property type="nucleotide sequence ID" value="NZ_LNZG01000034.1"/>
</dbReference>
<sequence>MAQGYKAPRDGMDALTGALSDQRERLRELERPTGTSIGSLVQQVQQTLANIVGQVNTIATRWMAANAYTRAQVDSQVASPGAINPTRAT</sequence>